<evidence type="ECO:0000256" key="13">
    <source>
        <dbReference type="ARBA" id="ARBA00060213"/>
    </source>
</evidence>
<dbReference type="InterPro" id="IPR018114">
    <property type="entry name" value="TRYPSIN_HIS"/>
</dbReference>
<evidence type="ECO:0000256" key="15">
    <source>
        <dbReference type="SAM" id="SignalP"/>
    </source>
</evidence>
<protein>
    <recommendedName>
        <fullName evidence="12">trypsin</fullName>
        <ecNumber evidence="12">3.4.21.4</ecNumber>
    </recommendedName>
</protein>
<dbReference type="Gene3D" id="2.40.10.10">
    <property type="entry name" value="Trypsin-like serine proteases"/>
    <property type="match status" value="1"/>
</dbReference>
<dbReference type="PROSITE" id="PS00135">
    <property type="entry name" value="TRYPSIN_SER"/>
    <property type="match status" value="1"/>
</dbReference>
<evidence type="ECO:0000256" key="3">
    <source>
        <dbReference type="ARBA" id="ARBA00022670"/>
    </source>
</evidence>
<dbReference type="EC" id="3.4.21.4" evidence="12"/>
<evidence type="ECO:0000256" key="14">
    <source>
        <dbReference type="RuleBase" id="RU363034"/>
    </source>
</evidence>
<dbReference type="PRINTS" id="PR00722">
    <property type="entry name" value="CHYMOTRYPSIN"/>
</dbReference>
<dbReference type="CDD" id="cd00190">
    <property type="entry name" value="Tryp_SPc"/>
    <property type="match status" value="1"/>
</dbReference>
<evidence type="ECO:0000313" key="17">
    <source>
        <dbReference type="EMBL" id="KAL1399648.1"/>
    </source>
</evidence>
<evidence type="ECO:0000256" key="12">
    <source>
        <dbReference type="ARBA" id="ARBA00038868"/>
    </source>
</evidence>
<accession>A0ABD1DIX6</accession>
<reference evidence="17 18" key="1">
    <citation type="submission" date="2024-05" db="EMBL/GenBank/DDBJ databases">
        <title>Culex pipiens pipiens assembly and annotation.</title>
        <authorList>
            <person name="Alout H."/>
            <person name="Durand T."/>
        </authorList>
    </citation>
    <scope>NUCLEOTIDE SEQUENCE [LARGE SCALE GENOMIC DNA]</scope>
    <source>
        <strain evidence="17">HA-2024</strain>
        <tissue evidence="17">Whole body</tissue>
    </source>
</reference>
<dbReference type="InterPro" id="IPR050430">
    <property type="entry name" value="Peptidase_S1"/>
</dbReference>
<evidence type="ECO:0000256" key="6">
    <source>
        <dbReference type="ARBA" id="ARBA00022801"/>
    </source>
</evidence>
<evidence type="ECO:0000256" key="9">
    <source>
        <dbReference type="ARBA" id="ARBA00023157"/>
    </source>
</evidence>
<evidence type="ECO:0000256" key="1">
    <source>
        <dbReference type="ARBA" id="ARBA00004613"/>
    </source>
</evidence>
<keyword evidence="2" id="KW-0964">Secreted</keyword>
<keyword evidence="9" id="KW-1015">Disulfide bond</keyword>
<dbReference type="AlphaFoldDB" id="A0ABD1DIX6"/>
<dbReference type="InterPro" id="IPR043504">
    <property type="entry name" value="Peptidase_S1_PA_chymotrypsin"/>
</dbReference>
<evidence type="ECO:0000256" key="11">
    <source>
        <dbReference type="ARBA" id="ARBA00036320"/>
    </source>
</evidence>
<evidence type="ECO:0000256" key="10">
    <source>
        <dbReference type="ARBA" id="ARBA00024195"/>
    </source>
</evidence>
<keyword evidence="3 14" id="KW-0645">Protease</keyword>
<dbReference type="PANTHER" id="PTHR24276">
    <property type="entry name" value="POLYSERASE-RELATED"/>
    <property type="match status" value="1"/>
</dbReference>
<feature type="chain" id="PRO_5044864811" description="trypsin" evidence="15">
    <location>
        <begin position="33"/>
        <end position="277"/>
    </location>
</feature>
<organism evidence="17 18">
    <name type="scientific">Culex pipiens pipiens</name>
    <name type="common">Northern house mosquito</name>
    <dbReference type="NCBI Taxonomy" id="38569"/>
    <lineage>
        <taxon>Eukaryota</taxon>
        <taxon>Metazoa</taxon>
        <taxon>Ecdysozoa</taxon>
        <taxon>Arthropoda</taxon>
        <taxon>Hexapoda</taxon>
        <taxon>Insecta</taxon>
        <taxon>Pterygota</taxon>
        <taxon>Neoptera</taxon>
        <taxon>Endopterygota</taxon>
        <taxon>Diptera</taxon>
        <taxon>Nematocera</taxon>
        <taxon>Culicoidea</taxon>
        <taxon>Culicidae</taxon>
        <taxon>Culicinae</taxon>
        <taxon>Culicini</taxon>
        <taxon>Culex</taxon>
        <taxon>Culex</taxon>
    </lineage>
</organism>
<feature type="signal peptide" evidence="15">
    <location>
        <begin position="1"/>
        <end position="32"/>
    </location>
</feature>
<dbReference type="PROSITE" id="PS50240">
    <property type="entry name" value="TRYPSIN_DOM"/>
    <property type="match status" value="1"/>
</dbReference>
<evidence type="ECO:0000256" key="4">
    <source>
        <dbReference type="ARBA" id="ARBA00022729"/>
    </source>
</evidence>
<dbReference type="Pfam" id="PF00089">
    <property type="entry name" value="Trypsin"/>
    <property type="match status" value="1"/>
</dbReference>
<dbReference type="GO" id="GO:0005576">
    <property type="term" value="C:extracellular region"/>
    <property type="evidence" value="ECO:0007669"/>
    <property type="project" value="UniProtKB-SubCell"/>
</dbReference>
<evidence type="ECO:0000256" key="8">
    <source>
        <dbReference type="ARBA" id="ARBA00023145"/>
    </source>
</evidence>
<evidence type="ECO:0000313" key="18">
    <source>
        <dbReference type="Proteomes" id="UP001562425"/>
    </source>
</evidence>
<sequence>MSTCRINQSRQVLKMKTFTTILVLLLATVVSSKTTEGPLNHCNARIVGGYHADISEIPFQVSLIRGRGPLCGGSLISNRWVLTAAHCIESPSQLQVRINSTFGLAHGTVVNVNRPVVHPNYNELTTDYDFALLELEEEIELTDEFYAAELPEQDEPIEDGACLQTSGWGSTENGSGSEDLLVTYVPVISWNQCRKNYRKTNAITERMICAGYYGGGADACQGDSGGPLVDGRKLVGVVSFGTGCGKAGLPGVYAKVSAVRDWIAFVSEGYDSEESEE</sequence>
<feature type="domain" description="Peptidase S1" evidence="16">
    <location>
        <begin position="46"/>
        <end position="268"/>
    </location>
</feature>
<dbReference type="Proteomes" id="UP001562425">
    <property type="component" value="Unassembled WGS sequence"/>
</dbReference>
<dbReference type="PANTHER" id="PTHR24276:SF97">
    <property type="entry name" value="GH13245P2-RELATED"/>
    <property type="match status" value="1"/>
</dbReference>
<comment type="similarity">
    <text evidence="10">Belongs to the peptidase S1 family. CLIP subfamily.</text>
</comment>
<comment type="subcellular location">
    <subcellularLocation>
        <location evidence="1">Secreted</location>
    </subcellularLocation>
</comment>
<keyword evidence="4 15" id="KW-0732">Signal</keyword>
<dbReference type="PROSITE" id="PS00134">
    <property type="entry name" value="TRYPSIN_HIS"/>
    <property type="match status" value="1"/>
</dbReference>
<keyword evidence="5" id="KW-0222">Digestion</keyword>
<comment type="caution">
    <text evidence="17">The sequence shown here is derived from an EMBL/GenBank/DDBJ whole genome shotgun (WGS) entry which is preliminary data.</text>
</comment>
<dbReference type="GO" id="GO:0004252">
    <property type="term" value="F:serine-type endopeptidase activity"/>
    <property type="evidence" value="ECO:0007669"/>
    <property type="project" value="UniProtKB-EC"/>
</dbReference>
<proteinExistence type="inferred from homology"/>
<gene>
    <name evidence="17" type="ORF">pipiens_008039</name>
</gene>
<dbReference type="InterPro" id="IPR001254">
    <property type="entry name" value="Trypsin_dom"/>
</dbReference>
<dbReference type="SUPFAM" id="SSF50494">
    <property type="entry name" value="Trypsin-like serine proteases"/>
    <property type="match status" value="1"/>
</dbReference>
<keyword evidence="7 14" id="KW-0720">Serine protease</keyword>
<dbReference type="FunFam" id="2.40.10.10:FF:000077">
    <property type="entry name" value="Predicted protein"/>
    <property type="match status" value="1"/>
</dbReference>
<dbReference type="EMBL" id="JBEHCU010005485">
    <property type="protein sequence ID" value="KAL1399648.1"/>
    <property type="molecule type" value="Genomic_DNA"/>
</dbReference>
<dbReference type="InterPro" id="IPR033116">
    <property type="entry name" value="TRYPSIN_SER"/>
</dbReference>
<evidence type="ECO:0000256" key="5">
    <source>
        <dbReference type="ARBA" id="ARBA00022757"/>
    </source>
</evidence>
<comment type="catalytic activity">
    <reaction evidence="11">
        <text>Preferential cleavage: Arg-|-Xaa, Lys-|-Xaa.</text>
        <dbReference type="EC" id="3.4.21.4"/>
    </reaction>
</comment>
<comment type="function">
    <text evidence="13">Major function may be to aid in digestion of the blood meal.</text>
</comment>
<evidence type="ECO:0000256" key="7">
    <source>
        <dbReference type="ARBA" id="ARBA00022825"/>
    </source>
</evidence>
<dbReference type="GO" id="GO:0006508">
    <property type="term" value="P:proteolysis"/>
    <property type="evidence" value="ECO:0007669"/>
    <property type="project" value="UniProtKB-KW"/>
</dbReference>
<dbReference type="GO" id="GO:0007586">
    <property type="term" value="P:digestion"/>
    <property type="evidence" value="ECO:0007669"/>
    <property type="project" value="UniProtKB-KW"/>
</dbReference>
<keyword evidence="6 14" id="KW-0378">Hydrolase</keyword>
<dbReference type="InterPro" id="IPR001314">
    <property type="entry name" value="Peptidase_S1A"/>
</dbReference>
<evidence type="ECO:0000256" key="2">
    <source>
        <dbReference type="ARBA" id="ARBA00022525"/>
    </source>
</evidence>
<dbReference type="InterPro" id="IPR009003">
    <property type="entry name" value="Peptidase_S1_PA"/>
</dbReference>
<dbReference type="SMART" id="SM00020">
    <property type="entry name" value="Tryp_SPc"/>
    <property type="match status" value="1"/>
</dbReference>
<evidence type="ECO:0000259" key="16">
    <source>
        <dbReference type="PROSITE" id="PS50240"/>
    </source>
</evidence>
<keyword evidence="8" id="KW-0865">Zymogen</keyword>
<name>A0ABD1DIX6_CULPP</name>
<keyword evidence="18" id="KW-1185">Reference proteome</keyword>